<protein>
    <recommendedName>
        <fullName evidence="4">DUF4129 domain-containing protein</fullName>
    </recommendedName>
</protein>
<reference evidence="2 3" key="1">
    <citation type="submission" date="2021-01" db="EMBL/GenBank/DDBJ databases">
        <title>Genome public.</title>
        <authorList>
            <person name="Liu C."/>
            <person name="Sun Q."/>
        </authorList>
    </citation>
    <scope>NUCLEOTIDE SEQUENCE [LARGE SCALE GENOMIC DNA]</scope>
    <source>
        <strain evidence="2 3">YIM B02515</strain>
    </source>
</reference>
<keyword evidence="1" id="KW-0812">Transmembrane</keyword>
<comment type="caution">
    <text evidence="2">The sequence shown here is derived from an EMBL/GenBank/DDBJ whole genome shotgun (WGS) entry which is preliminary data.</text>
</comment>
<dbReference type="EMBL" id="JAESWC010000007">
    <property type="protein sequence ID" value="MBL4936554.1"/>
    <property type="molecule type" value="Genomic_DNA"/>
</dbReference>
<keyword evidence="3" id="KW-1185">Reference proteome</keyword>
<organism evidence="2 3">
    <name type="scientific">Clostridium rhizosphaerae</name>
    <dbReference type="NCBI Taxonomy" id="2803861"/>
    <lineage>
        <taxon>Bacteria</taxon>
        <taxon>Bacillati</taxon>
        <taxon>Bacillota</taxon>
        <taxon>Clostridia</taxon>
        <taxon>Eubacteriales</taxon>
        <taxon>Clostridiaceae</taxon>
        <taxon>Clostridium</taxon>
    </lineage>
</organism>
<evidence type="ECO:0008006" key="4">
    <source>
        <dbReference type="Google" id="ProtNLM"/>
    </source>
</evidence>
<keyword evidence="1" id="KW-0472">Membrane</keyword>
<evidence type="ECO:0000313" key="2">
    <source>
        <dbReference type="EMBL" id="MBL4936554.1"/>
    </source>
</evidence>
<gene>
    <name evidence="2" type="ORF">JK636_12375</name>
</gene>
<evidence type="ECO:0000256" key="1">
    <source>
        <dbReference type="SAM" id="Phobius"/>
    </source>
</evidence>
<sequence>MKLLNLIIPSKNEFDNTVHSILKRPDYKHLDNALRDFIQKAKDTIKDWLLKLLKKTFNNLSNPGQISDTLSTVFMIIGIVVILSIIVVIVIKINKTFEKKRKVTEILGEKIDDKTTPQSLRKKASDFIKSGDLRQALRFDFIALLLLMHEKNLVYLDEAKTNEEIYRFLKKNSFSRLPLFRNLIDIFNYSWYGHKDTSEEVYKNWSDSFNLLWNEVIKHEG</sequence>
<accession>A0ABS1TB30</accession>
<evidence type="ECO:0000313" key="3">
    <source>
        <dbReference type="Proteomes" id="UP000632377"/>
    </source>
</evidence>
<feature type="transmembrane region" description="Helical" evidence="1">
    <location>
        <begin position="70"/>
        <end position="91"/>
    </location>
</feature>
<dbReference type="RefSeq" id="WP_202749312.1">
    <property type="nucleotide sequence ID" value="NZ_JAESWC010000007.1"/>
</dbReference>
<proteinExistence type="predicted"/>
<dbReference type="Proteomes" id="UP000632377">
    <property type="component" value="Unassembled WGS sequence"/>
</dbReference>
<name>A0ABS1TB30_9CLOT</name>
<keyword evidence="1" id="KW-1133">Transmembrane helix</keyword>